<dbReference type="Gene3D" id="1.10.630.10">
    <property type="entry name" value="Cytochrome P450"/>
    <property type="match status" value="2"/>
</dbReference>
<proteinExistence type="inferred from homology"/>
<comment type="similarity">
    <text evidence="1">Belongs to the cytochrome P450 family.</text>
</comment>
<evidence type="ECO:0000313" key="4">
    <source>
        <dbReference type="Proteomes" id="UP001595872"/>
    </source>
</evidence>
<dbReference type="PANTHER" id="PTHR46696:SF1">
    <property type="entry name" value="CYTOCHROME P450 YJIB-RELATED"/>
    <property type="match status" value="1"/>
</dbReference>
<sequence>MLGESDTFSREHGDDVHPYLKLSPPHHGLGRRPPPRPALAGRPRVHPRRIAEQRPALQALTDRLLDTMVADGEPTDIVEALAMPLHAVGEVLQTPEQDRGQFRAWGDMFISTGPNRAFEAETALREMTAYVARGASLYHHLCVNPDAIPGAIHETLRTIPNGTLETAQPRRAMRTVELDGVTIAAGDIVVPASPSRCWCSGTARASASASTWPSSNSRSPSRNSPPASRRCAWPSHPTT</sequence>
<feature type="compositionally biased region" description="Low complexity" evidence="2">
    <location>
        <begin position="207"/>
        <end position="230"/>
    </location>
</feature>
<feature type="compositionally biased region" description="Basic and acidic residues" evidence="2">
    <location>
        <begin position="7"/>
        <end position="18"/>
    </location>
</feature>
<accession>A0ABV9U5P2</accession>
<keyword evidence="4" id="KW-1185">Reference proteome</keyword>
<dbReference type="RefSeq" id="WP_378258322.1">
    <property type="nucleotide sequence ID" value="NZ_JBHSIT010000006.1"/>
</dbReference>
<organism evidence="3 4">
    <name type="scientific">Actinomadura gamaensis</name>
    <dbReference type="NCBI Taxonomy" id="1763541"/>
    <lineage>
        <taxon>Bacteria</taxon>
        <taxon>Bacillati</taxon>
        <taxon>Actinomycetota</taxon>
        <taxon>Actinomycetes</taxon>
        <taxon>Streptosporangiales</taxon>
        <taxon>Thermomonosporaceae</taxon>
        <taxon>Actinomadura</taxon>
    </lineage>
</organism>
<dbReference type="SUPFAM" id="SSF48264">
    <property type="entry name" value="Cytochrome P450"/>
    <property type="match status" value="1"/>
</dbReference>
<feature type="region of interest" description="Disordered" evidence="2">
    <location>
        <begin position="1"/>
        <end position="51"/>
    </location>
</feature>
<gene>
    <name evidence="3" type="ORF">ACFPCY_23030</name>
</gene>
<dbReference type="Proteomes" id="UP001595872">
    <property type="component" value="Unassembled WGS sequence"/>
</dbReference>
<dbReference type="PANTHER" id="PTHR46696">
    <property type="entry name" value="P450, PUTATIVE (EUROFUNG)-RELATED"/>
    <property type="match status" value="1"/>
</dbReference>
<protein>
    <submittedName>
        <fullName evidence="3">Uncharacterized protein</fullName>
    </submittedName>
</protein>
<evidence type="ECO:0000256" key="1">
    <source>
        <dbReference type="ARBA" id="ARBA00010617"/>
    </source>
</evidence>
<evidence type="ECO:0000256" key="2">
    <source>
        <dbReference type="SAM" id="MobiDB-lite"/>
    </source>
</evidence>
<feature type="region of interest" description="Disordered" evidence="2">
    <location>
        <begin position="207"/>
        <end position="239"/>
    </location>
</feature>
<dbReference type="InterPro" id="IPR002397">
    <property type="entry name" value="Cyt_P450_B"/>
</dbReference>
<reference evidence="4" key="1">
    <citation type="journal article" date="2019" name="Int. J. Syst. Evol. Microbiol.">
        <title>The Global Catalogue of Microorganisms (GCM) 10K type strain sequencing project: providing services to taxonomists for standard genome sequencing and annotation.</title>
        <authorList>
            <consortium name="The Broad Institute Genomics Platform"/>
            <consortium name="The Broad Institute Genome Sequencing Center for Infectious Disease"/>
            <person name="Wu L."/>
            <person name="Ma J."/>
        </authorList>
    </citation>
    <scope>NUCLEOTIDE SEQUENCE [LARGE SCALE GENOMIC DNA]</scope>
    <source>
        <strain evidence="4">KLKA75</strain>
    </source>
</reference>
<dbReference type="PRINTS" id="PR00359">
    <property type="entry name" value="BP450"/>
</dbReference>
<comment type="caution">
    <text evidence="3">The sequence shown here is derived from an EMBL/GenBank/DDBJ whole genome shotgun (WGS) entry which is preliminary data.</text>
</comment>
<dbReference type="InterPro" id="IPR036396">
    <property type="entry name" value="Cyt_P450_sf"/>
</dbReference>
<evidence type="ECO:0000313" key="3">
    <source>
        <dbReference type="EMBL" id="MFC4910207.1"/>
    </source>
</evidence>
<dbReference type="EMBL" id="JBHSIT010000006">
    <property type="protein sequence ID" value="MFC4910207.1"/>
    <property type="molecule type" value="Genomic_DNA"/>
</dbReference>
<name>A0ABV9U5P2_9ACTN</name>